<evidence type="ECO:0000313" key="2">
    <source>
        <dbReference type="Proteomes" id="UP001204376"/>
    </source>
</evidence>
<accession>A0ABT1T8G3</accession>
<dbReference type="Proteomes" id="UP001204376">
    <property type="component" value="Unassembled WGS sequence"/>
</dbReference>
<dbReference type="NCBIfam" id="TIGR04183">
    <property type="entry name" value="Por_Secre_tail"/>
    <property type="match status" value="1"/>
</dbReference>
<comment type="caution">
    <text evidence="1">The sequence shown here is derived from an EMBL/GenBank/DDBJ whole genome shotgun (WGS) entry which is preliminary data.</text>
</comment>
<name>A0ABT1T8G3_9SPHI</name>
<protein>
    <submittedName>
        <fullName evidence="1">T9SS type A sorting domain-containing protein</fullName>
    </submittedName>
</protein>
<dbReference type="RefSeq" id="WP_256540725.1">
    <property type="nucleotide sequence ID" value="NZ_JANHOH010000008.1"/>
</dbReference>
<keyword evidence="2" id="KW-1185">Reference proteome</keyword>
<sequence>MKKFIKPGFEFIFSVSLIAILGLPPLVLAQTQKNIEIKIVNGDTTINGKDIKKLSAQERKDALAEMDNLPQTPMLNDGGKASNRIIIKKRVNTDGKKNNIIIERSMTDGNDQPLIAEFDTKDSARKDVRVRLKRLKGADSVQAFTYRFDTDLPEMGMKTFSFNMPRHKQGFEFSSRNSQTFNYSNTDNDGISTNISFRVSEPSKEKLKRIAGTEKAELVLNDLNLVPEFSTGKTTLSFNLPAKTTADVKFTDTEGKVLWTDKASAGTFSKKISLPVNGVYYLQVKQGANTAVKKIIKE</sequence>
<dbReference type="InterPro" id="IPR026444">
    <property type="entry name" value="Secre_tail"/>
</dbReference>
<gene>
    <name evidence="1" type="ORF">NPE20_21385</name>
</gene>
<reference evidence="1 2" key="1">
    <citation type="submission" date="2022-07" db="EMBL/GenBank/DDBJ databases">
        <title>Mucilaginibacter sp. JC4.</title>
        <authorList>
            <person name="Le V."/>
            <person name="Ko S.-R."/>
            <person name="Ahn C.-Y."/>
            <person name="Oh H.-M."/>
        </authorList>
    </citation>
    <scope>NUCLEOTIDE SEQUENCE [LARGE SCALE GENOMIC DNA]</scope>
    <source>
        <strain evidence="1 2">JC4</strain>
    </source>
</reference>
<organism evidence="1 2">
    <name type="scientific">Mucilaginibacter aquariorum</name>
    <dbReference type="NCBI Taxonomy" id="2967225"/>
    <lineage>
        <taxon>Bacteria</taxon>
        <taxon>Pseudomonadati</taxon>
        <taxon>Bacteroidota</taxon>
        <taxon>Sphingobacteriia</taxon>
        <taxon>Sphingobacteriales</taxon>
        <taxon>Sphingobacteriaceae</taxon>
        <taxon>Mucilaginibacter</taxon>
    </lineage>
</organism>
<proteinExistence type="predicted"/>
<dbReference type="EMBL" id="JANHOH010000008">
    <property type="protein sequence ID" value="MCQ6960546.1"/>
    <property type="molecule type" value="Genomic_DNA"/>
</dbReference>
<evidence type="ECO:0000313" key="1">
    <source>
        <dbReference type="EMBL" id="MCQ6960546.1"/>
    </source>
</evidence>